<keyword evidence="3" id="KW-1185">Reference proteome</keyword>
<feature type="region of interest" description="Disordered" evidence="1">
    <location>
        <begin position="1"/>
        <end position="77"/>
    </location>
</feature>
<proteinExistence type="predicted"/>
<evidence type="ECO:0000313" key="2">
    <source>
        <dbReference type="EMBL" id="KAK4228305.1"/>
    </source>
</evidence>
<protein>
    <submittedName>
        <fullName evidence="2">Uncharacterized protein</fullName>
    </submittedName>
</protein>
<feature type="compositionally biased region" description="Basic and acidic residues" evidence="1">
    <location>
        <begin position="613"/>
        <end position="637"/>
    </location>
</feature>
<feature type="region of interest" description="Disordered" evidence="1">
    <location>
        <begin position="356"/>
        <end position="687"/>
    </location>
</feature>
<feature type="compositionally biased region" description="Polar residues" evidence="1">
    <location>
        <begin position="661"/>
        <end position="678"/>
    </location>
</feature>
<evidence type="ECO:0000313" key="3">
    <source>
        <dbReference type="Proteomes" id="UP001301958"/>
    </source>
</evidence>
<feature type="compositionally biased region" description="Low complexity" evidence="1">
    <location>
        <begin position="416"/>
        <end position="427"/>
    </location>
</feature>
<feature type="compositionally biased region" description="Basic and acidic residues" evidence="1">
    <location>
        <begin position="1"/>
        <end position="10"/>
    </location>
</feature>
<reference evidence="2" key="2">
    <citation type="submission" date="2023-05" db="EMBL/GenBank/DDBJ databases">
        <authorList>
            <consortium name="Lawrence Berkeley National Laboratory"/>
            <person name="Steindorff A."/>
            <person name="Hensen N."/>
            <person name="Bonometti L."/>
            <person name="Westerberg I."/>
            <person name="Brannstrom I.O."/>
            <person name="Guillou S."/>
            <person name="Cros-Aarteil S."/>
            <person name="Calhoun S."/>
            <person name="Haridas S."/>
            <person name="Kuo A."/>
            <person name="Mondo S."/>
            <person name="Pangilinan J."/>
            <person name="Riley R."/>
            <person name="Labutti K."/>
            <person name="Andreopoulos B."/>
            <person name="Lipzen A."/>
            <person name="Chen C."/>
            <person name="Yanf M."/>
            <person name="Daum C."/>
            <person name="Ng V."/>
            <person name="Clum A."/>
            <person name="Ohm R."/>
            <person name="Martin F."/>
            <person name="Silar P."/>
            <person name="Natvig D."/>
            <person name="Lalanne C."/>
            <person name="Gautier V."/>
            <person name="Ament-Velasquez S.L."/>
            <person name="Kruys A."/>
            <person name="Hutchinson M.I."/>
            <person name="Powell A.J."/>
            <person name="Barry K."/>
            <person name="Miller A.N."/>
            <person name="Grigoriev I.V."/>
            <person name="Debuchy R."/>
            <person name="Gladieux P."/>
            <person name="Thoren M.H."/>
            <person name="Johannesson H."/>
        </authorList>
    </citation>
    <scope>NUCLEOTIDE SEQUENCE</scope>
    <source>
        <strain evidence="2">CBS 990.96</strain>
    </source>
</reference>
<dbReference type="AlphaFoldDB" id="A0AAN7H3N8"/>
<feature type="compositionally biased region" description="Basic and acidic residues" evidence="1">
    <location>
        <begin position="38"/>
        <end position="50"/>
    </location>
</feature>
<evidence type="ECO:0000256" key="1">
    <source>
        <dbReference type="SAM" id="MobiDB-lite"/>
    </source>
</evidence>
<comment type="caution">
    <text evidence="2">The sequence shown here is derived from an EMBL/GenBank/DDBJ whole genome shotgun (WGS) entry which is preliminary data.</text>
</comment>
<name>A0AAN7H3N8_9PEZI</name>
<feature type="compositionally biased region" description="Low complexity" evidence="1">
    <location>
        <begin position="575"/>
        <end position="589"/>
    </location>
</feature>
<feature type="compositionally biased region" description="Low complexity" evidence="1">
    <location>
        <begin position="63"/>
        <end position="77"/>
    </location>
</feature>
<reference evidence="2" key="1">
    <citation type="journal article" date="2023" name="Mol. Phylogenet. Evol.">
        <title>Genome-scale phylogeny and comparative genomics of the fungal order Sordariales.</title>
        <authorList>
            <person name="Hensen N."/>
            <person name="Bonometti L."/>
            <person name="Westerberg I."/>
            <person name="Brannstrom I.O."/>
            <person name="Guillou S."/>
            <person name="Cros-Aarteil S."/>
            <person name="Calhoun S."/>
            <person name="Haridas S."/>
            <person name="Kuo A."/>
            <person name="Mondo S."/>
            <person name="Pangilinan J."/>
            <person name="Riley R."/>
            <person name="LaButti K."/>
            <person name="Andreopoulos B."/>
            <person name="Lipzen A."/>
            <person name="Chen C."/>
            <person name="Yan M."/>
            <person name="Daum C."/>
            <person name="Ng V."/>
            <person name="Clum A."/>
            <person name="Steindorff A."/>
            <person name="Ohm R.A."/>
            <person name="Martin F."/>
            <person name="Silar P."/>
            <person name="Natvig D.O."/>
            <person name="Lalanne C."/>
            <person name="Gautier V."/>
            <person name="Ament-Velasquez S.L."/>
            <person name="Kruys A."/>
            <person name="Hutchinson M.I."/>
            <person name="Powell A.J."/>
            <person name="Barry K."/>
            <person name="Miller A.N."/>
            <person name="Grigoriev I.V."/>
            <person name="Debuchy R."/>
            <person name="Gladieux P."/>
            <person name="Hiltunen Thoren M."/>
            <person name="Johannesson H."/>
        </authorList>
    </citation>
    <scope>NUCLEOTIDE SEQUENCE</scope>
    <source>
        <strain evidence="2">CBS 990.96</strain>
    </source>
</reference>
<feature type="compositionally biased region" description="Basic and acidic residues" evidence="1">
    <location>
        <begin position="372"/>
        <end position="387"/>
    </location>
</feature>
<feature type="compositionally biased region" description="Basic and acidic residues" evidence="1">
    <location>
        <begin position="440"/>
        <end position="453"/>
    </location>
</feature>
<dbReference type="EMBL" id="MU865320">
    <property type="protein sequence ID" value="KAK4228305.1"/>
    <property type="molecule type" value="Genomic_DNA"/>
</dbReference>
<organism evidence="2 3">
    <name type="scientific">Podospora fimiseda</name>
    <dbReference type="NCBI Taxonomy" id="252190"/>
    <lineage>
        <taxon>Eukaryota</taxon>
        <taxon>Fungi</taxon>
        <taxon>Dikarya</taxon>
        <taxon>Ascomycota</taxon>
        <taxon>Pezizomycotina</taxon>
        <taxon>Sordariomycetes</taxon>
        <taxon>Sordariomycetidae</taxon>
        <taxon>Sordariales</taxon>
        <taxon>Podosporaceae</taxon>
        <taxon>Podospora</taxon>
    </lineage>
</organism>
<dbReference type="Proteomes" id="UP001301958">
    <property type="component" value="Unassembled WGS sequence"/>
</dbReference>
<feature type="compositionally biased region" description="Low complexity" evidence="1">
    <location>
        <begin position="510"/>
        <end position="528"/>
    </location>
</feature>
<gene>
    <name evidence="2" type="ORF">QBC38DRAFT_158660</name>
</gene>
<feature type="compositionally biased region" description="Polar residues" evidence="1">
    <location>
        <begin position="483"/>
        <end position="506"/>
    </location>
</feature>
<accession>A0AAN7H3N8</accession>
<feature type="compositionally biased region" description="Low complexity" evidence="1">
    <location>
        <begin position="397"/>
        <end position="409"/>
    </location>
</feature>
<sequence>MSKTDRDRSVVAHYPSAVSPLRVGKGDGVTAPYPKHVSVLEEYERWRESTTPEVGKNQHQGDGRSASSGSAAPARVPSSALMAEDSVGIDANRHSRTYSPITPLVPVEQLEALRGRVASKTLIGENGWLEDTSKGPNPPSAPPSKGRLFLNRFKSKAKDVMTGGSTSFSVGPSSSTRAGGLLRSLNPREQSLLVCELDFAIASALEAYIESQFVRGRVSLAAIKKIADNWARKGRPKVIGFRYDIETQIEIVKLHINDFKFCGRYATNPVIVGVLDSMRMTARSMAVRTYCYPDTVISMWLTDARKLFELMGTGEREVCGIIGIHAFFSSVVLREQQKAEQSQTLDSVGVQGAGFAELDPLPPLARSKSQPQKREKPEQPAKEEKPQYQKHSQQASYPSQEQPHSQQHQYQERPQEYQYQGHPQQQKFQERSQQHQYHWCQEDENTRPSDALRSEYNSSPLKSPRKTGRKNYGSLEKDEPEYVTSSPAKAYDSTFSHQAYGSTSSRPAYGSASSHQAHGSSAQHSQQGPSNISQPRQKITKITDLAALRSTPRKIADWDYETPYQNLSNIDRSRSSPTKKYSTTTSPTKGFFFTASPTKKEQPDNSHWSSESRSQRRRELLQPIMKKYDSPKEDLPSPKRQANAQAYMDHQASSSSRRLPISTSEKTLKTSHSVQNSLNERELREQREVARERERELYHQQNLMRCARSRFGEEEDDDDDMF</sequence>
<feature type="compositionally biased region" description="Polar residues" evidence="1">
    <location>
        <begin position="51"/>
        <end position="60"/>
    </location>
</feature>